<protein>
    <submittedName>
        <fullName evidence="1">Uncharacterized protein</fullName>
    </submittedName>
</protein>
<evidence type="ECO:0000313" key="2">
    <source>
        <dbReference type="Proteomes" id="UP001056120"/>
    </source>
</evidence>
<reference evidence="1 2" key="2">
    <citation type="journal article" date="2022" name="Mol. Ecol. Resour.">
        <title>The genomes of chicory, endive, great burdock and yacon provide insights into Asteraceae paleo-polyploidization history and plant inulin production.</title>
        <authorList>
            <person name="Fan W."/>
            <person name="Wang S."/>
            <person name="Wang H."/>
            <person name="Wang A."/>
            <person name="Jiang F."/>
            <person name="Liu H."/>
            <person name="Zhao H."/>
            <person name="Xu D."/>
            <person name="Zhang Y."/>
        </authorList>
    </citation>
    <scope>NUCLEOTIDE SEQUENCE [LARGE SCALE GENOMIC DNA]</scope>
    <source>
        <strain evidence="2">cv. Yunnan</strain>
        <tissue evidence="1">Leaves</tissue>
    </source>
</reference>
<comment type="caution">
    <text evidence="1">The sequence shown here is derived from an EMBL/GenBank/DDBJ whole genome shotgun (WGS) entry which is preliminary data.</text>
</comment>
<reference evidence="2" key="1">
    <citation type="journal article" date="2022" name="Mol. Ecol. Resour.">
        <title>The genomes of chicory, endive, great burdock and yacon provide insights into Asteraceae palaeo-polyploidization history and plant inulin production.</title>
        <authorList>
            <person name="Fan W."/>
            <person name="Wang S."/>
            <person name="Wang H."/>
            <person name="Wang A."/>
            <person name="Jiang F."/>
            <person name="Liu H."/>
            <person name="Zhao H."/>
            <person name="Xu D."/>
            <person name="Zhang Y."/>
        </authorList>
    </citation>
    <scope>NUCLEOTIDE SEQUENCE [LARGE SCALE GENOMIC DNA]</scope>
    <source>
        <strain evidence="2">cv. Yunnan</strain>
    </source>
</reference>
<accession>A0ACB9INC3</accession>
<proteinExistence type="predicted"/>
<evidence type="ECO:0000313" key="1">
    <source>
        <dbReference type="EMBL" id="KAI3809301.1"/>
    </source>
</evidence>
<gene>
    <name evidence="1" type="ORF">L1987_25272</name>
</gene>
<sequence>MQWMIDFSNSLSLDKFSSVKLPINQCAMKSGGGGAVAKPRDEMAERWLEAVAPSADKAYVTVHQVGDCIT</sequence>
<organism evidence="1 2">
    <name type="scientific">Smallanthus sonchifolius</name>
    <dbReference type="NCBI Taxonomy" id="185202"/>
    <lineage>
        <taxon>Eukaryota</taxon>
        <taxon>Viridiplantae</taxon>
        <taxon>Streptophyta</taxon>
        <taxon>Embryophyta</taxon>
        <taxon>Tracheophyta</taxon>
        <taxon>Spermatophyta</taxon>
        <taxon>Magnoliopsida</taxon>
        <taxon>eudicotyledons</taxon>
        <taxon>Gunneridae</taxon>
        <taxon>Pentapetalae</taxon>
        <taxon>asterids</taxon>
        <taxon>campanulids</taxon>
        <taxon>Asterales</taxon>
        <taxon>Asteraceae</taxon>
        <taxon>Asteroideae</taxon>
        <taxon>Heliantheae alliance</taxon>
        <taxon>Millerieae</taxon>
        <taxon>Smallanthus</taxon>
    </lineage>
</organism>
<keyword evidence="2" id="KW-1185">Reference proteome</keyword>
<dbReference type="EMBL" id="CM042025">
    <property type="protein sequence ID" value="KAI3809301.1"/>
    <property type="molecule type" value="Genomic_DNA"/>
</dbReference>
<dbReference type="Proteomes" id="UP001056120">
    <property type="component" value="Linkage Group LG08"/>
</dbReference>
<name>A0ACB9INC3_9ASTR</name>